<dbReference type="SUPFAM" id="SSF89447">
    <property type="entry name" value="AbrB/MazE/MraZ-like"/>
    <property type="match status" value="1"/>
</dbReference>
<dbReference type="OrthoDB" id="8993at2157"/>
<dbReference type="AlphaFoldDB" id="A0A7D5M4P3"/>
<dbReference type="Gene3D" id="2.10.260.10">
    <property type="match status" value="1"/>
</dbReference>
<evidence type="ECO:0000313" key="3">
    <source>
        <dbReference type="Proteomes" id="UP000509478"/>
    </source>
</evidence>
<sequence>MSIKSKKEILGISPISHKYQITVPKEVRDSKNWKEGDRIVFVKEDERIYLSSSTEV</sequence>
<keyword evidence="3" id="KW-1185">Reference proteome</keyword>
<dbReference type="Proteomes" id="UP000509478">
    <property type="component" value="Chromosome"/>
</dbReference>
<dbReference type="SMART" id="SM00966">
    <property type="entry name" value="SpoVT_AbrB"/>
    <property type="match status" value="1"/>
</dbReference>
<proteinExistence type="predicted"/>
<dbReference type="GO" id="GO:0003677">
    <property type="term" value="F:DNA binding"/>
    <property type="evidence" value="ECO:0007669"/>
    <property type="project" value="InterPro"/>
</dbReference>
<organism evidence="2 3">
    <name type="scientific">Nitrosopumilus ureiphilus</name>
    <dbReference type="NCBI Taxonomy" id="1470067"/>
    <lineage>
        <taxon>Archaea</taxon>
        <taxon>Nitrososphaerota</taxon>
        <taxon>Nitrososphaeria</taxon>
        <taxon>Nitrosopumilales</taxon>
        <taxon>Nitrosopumilaceae</taxon>
        <taxon>Nitrosopumilus</taxon>
    </lineage>
</organism>
<dbReference type="NCBIfam" id="TIGR01439">
    <property type="entry name" value="lp_hng_hel_AbrB"/>
    <property type="match status" value="1"/>
</dbReference>
<dbReference type="RefSeq" id="WP_179372053.1">
    <property type="nucleotide sequence ID" value="NZ_CP026995.1"/>
</dbReference>
<dbReference type="GeneID" id="56066806"/>
<reference evidence="2 3" key="1">
    <citation type="submission" date="2018-02" db="EMBL/GenBank/DDBJ databases">
        <title>Complete genome of Nitrosopumilus ureaphilus PS0.</title>
        <authorList>
            <person name="Qin W."/>
            <person name="Zheng Y."/>
            <person name="Stahl D.A."/>
        </authorList>
    </citation>
    <scope>NUCLEOTIDE SEQUENCE [LARGE SCALE GENOMIC DNA]</scope>
    <source>
        <strain evidence="2 3">PS0</strain>
    </source>
</reference>
<gene>
    <name evidence="2" type="ORF">C5F50_02055</name>
</gene>
<protein>
    <submittedName>
        <fullName evidence="2">AbrB family transcriptional regulator</fullName>
    </submittedName>
</protein>
<dbReference type="Pfam" id="PF04014">
    <property type="entry name" value="MazE_antitoxin"/>
    <property type="match status" value="1"/>
</dbReference>
<dbReference type="KEGG" id="nue:C5F50_02055"/>
<dbReference type="InterPro" id="IPR007159">
    <property type="entry name" value="SpoVT-AbrB_dom"/>
</dbReference>
<evidence type="ECO:0000259" key="1">
    <source>
        <dbReference type="SMART" id="SM00966"/>
    </source>
</evidence>
<accession>A0A7D5M4P3</accession>
<evidence type="ECO:0000313" key="2">
    <source>
        <dbReference type="EMBL" id="QLH05991.1"/>
    </source>
</evidence>
<feature type="domain" description="SpoVT-AbrB" evidence="1">
    <location>
        <begin position="13"/>
        <end position="56"/>
    </location>
</feature>
<dbReference type="InterPro" id="IPR037914">
    <property type="entry name" value="SpoVT-AbrB_sf"/>
</dbReference>
<name>A0A7D5M4P3_9ARCH</name>
<dbReference type="EMBL" id="CP026995">
    <property type="protein sequence ID" value="QLH05991.1"/>
    <property type="molecule type" value="Genomic_DNA"/>
</dbReference>